<dbReference type="InterPro" id="IPR045864">
    <property type="entry name" value="aa-tRNA-synth_II/BPL/LPL"/>
</dbReference>
<evidence type="ECO:0000256" key="1">
    <source>
        <dbReference type="SAM" id="Coils"/>
    </source>
</evidence>
<evidence type="ECO:0000313" key="4">
    <source>
        <dbReference type="Proteomes" id="UP001497392"/>
    </source>
</evidence>
<accession>A0ABP1FT08</accession>
<dbReference type="PANTHER" id="PTHR11476">
    <property type="entry name" value="HISTIDYL-TRNA SYNTHETASE"/>
    <property type="match status" value="1"/>
</dbReference>
<dbReference type="PANTHER" id="PTHR11476:SF7">
    <property type="entry name" value="HISTIDINE--TRNA LIGASE"/>
    <property type="match status" value="1"/>
</dbReference>
<keyword evidence="4" id="KW-1185">Reference proteome</keyword>
<gene>
    <name evidence="3" type="primary">g4623</name>
    <name evidence="3" type="ORF">VP750_LOCUS3943</name>
</gene>
<dbReference type="Gene3D" id="3.30.930.10">
    <property type="entry name" value="Bira Bifunctional Protein, Domain 2"/>
    <property type="match status" value="1"/>
</dbReference>
<keyword evidence="1" id="KW-0175">Coiled coil</keyword>
<dbReference type="EMBL" id="CAXHTA020000006">
    <property type="protein sequence ID" value="CAL5222284.1"/>
    <property type="molecule type" value="Genomic_DNA"/>
</dbReference>
<protein>
    <submittedName>
        <fullName evidence="3">G4623 protein</fullName>
    </submittedName>
</protein>
<sequence length="384" mass="41225">MEAFEGRSGTASPYPPVARVAQDLKGLLIGSTGVNHKKDVDSLYSINSVPEVHGTAEAACEAAAATVRTESAVGCPARKDLERMRPSMQLFPKVLELGKSLRAAACLSMARSLAYGSTAACFEGRLEELLAEAGLLMHSMGEIYAMSGAADATDDVNKAWTLTPDLGAALLADDCLRLLQKCINIEACLALVQLRKQLDDAEEAAIKNKSKKKSKKDEGREVVTGVSELRAYLEGLVQDSTTGPATMQDQTPATSTPAAMNGVPQPSEDSKSAKSTESLEQILEVVSAALEPLNGQSGILLDVLEGVIQANMPERTPKVPKGARDFGHKEMTIRKPMFKDIEEVFERHGGKALETPVFELSYILKNKYGEDGKLIYELADQGKL</sequence>
<feature type="compositionally biased region" description="Polar residues" evidence="2">
    <location>
        <begin position="238"/>
        <end position="258"/>
    </location>
</feature>
<evidence type="ECO:0000313" key="3">
    <source>
        <dbReference type="EMBL" id="CAL5222284.1"/>
    </source>
</evidence>
<feature type="region of interest" description="Disordered" evidence="2">
    <location>
        <begin position="238"/>
        <end position="276"/>
    </location>
</feature>
<dbReference type="SUPFAM" id="SSF55681">
    <property type="entry name" value="Class II aaRS and biotin synthetases"/>
    <property type="match status" value="1"/>
</dbReference>
<organism evidence="3 4">
    <name type="scientific">Coccomyxa viridis</name>
    <dbReference type="NCBI Taxonomy" id="1274662"/>
    <lineage>
        <taxon>Eukaryota</taxon>
        <taxon>Viridiplantae</taxon>
        <taxon>Chlorophyta</taxon>
        <taxon>core chlorophytes</taxon>
        <taxon>Trebouxiophyceae</taxon>
        <taxon>Trebouxiophyceae incertae sedis</taxon>
        <taxon>Coccomyxaceae</taxon>
        <taxon>Coccomyxa</taxon>
    </lineage>
</organism>
<name>A0ABP1FT08_9CHLO</name>
<comment type="caution">
    <text evidence="3">The sequence shown here is derived from an EMBL/GenBank/DDBJ whole genome shotgun (WGS) entry which is preliminary data.</text>
</comment>
<evidence type="ECO:0000256" key="2">
    <source>
        <dbReference type="SAM" id="MobiDB-lite"/>
    </source>
</evidence>
<dbReference type="Proteomes" id="UP001497392">
    <property type="component" value="Unassembled WGS sequence"/>
</dbReference>
<proteinExistence type="predicted"/>
<feature type="coiled-coil region" evidence="1">
    <location>
        <begin position="184"/>
        <end position="211"/>
    </location>
</feature>
<reference evidence="3 4" key="1">
    <citation type="submission" date="2024-06" db="EMBL/GenBank/DDBJ databases">
        <authorList>
            <person name="Kraege A."/>
            <person name="Thomma B."/>
        </authorList>
    </citation>
    <scope>NUCLEOTIDE SEQUENCE [LARGE SCALE GENOMIC DNA]</scope>
</reference>